<gene>
    <name evidence="1" type="ORF">G4B88_006879</name>
</gene>
<feature type="non-terminal residue" evidence="1">
    <location>
        <position position="1"/>
    </location>
</feature>
<accession>A0A7J6G699</accession>
<evidence type="ECO:0000313" key="2">
    <source>
        <dbReference type="Proteomes" id="UP000583929"/>
    </source>
</evidence>
<keyword evidence="2" id="KW-1185">Reference proteome</keyword>
<reference evidence="1 2" key="1">
    <citation type="journal article" date="2020" name="bioRxiv">
        <title>Sequence and annotation of 42 cannabis genomes reveals extensive copy number variation in cannabinoid synthesis and pathogen resistance genes.</title>
        <authorList>
            <person name="Mckernan K.J."/>
            <person name="Helbert Y."/>
            <person name="Kane L.T."/>
            <person name="Ebling H."/>
            <person name="Zhang L."/>
            <person name="Liu B."/>
            <person name="Eaton Z."/>
            <person name="Mclaughlin S."/>
            <person name="Kingan S."/>
            <person name="Baybayan P."/>
            <person name="Concepcion G."/>
            <person name="Jordan M."/>
            <person name="Riva A."/>
            <person name="Barbazuk W."/>
            <person name="Harkins T."/>
        </authorList>
    </citation>
    <scope>NUCLEOTIDE SEQUENCE [LARGE SCALE GENOMIC DNA]</scope>
    <source>
        <strain evidence="2">cv. Jamaican Lion 4</strain>
        <tissue evidence="1">Leaf</tissue>
    </source>
</reference>
<name>A0A7J6G699_CANSA</name>
<evidence type="ECO:0000313" key="1">
    <source>
        <dbReference type="EMBL" id="KAF4377599.1"/>
    </source>
</evidence>
<dbReference type="Proteomes" id="UP000583929">
    <property type="component" value="Unassembled WGS sequence"/>
</dbReference>
<comment type="caution">
    <text evidence="1">The sequence shown here is derived from an EMBL/GenBank/DDBJ whole genome shotgun (WGS) entry which is preliminary data.</text>
</comment>
<sequence>MVEMNNNNYKYDFIEEMDPYYDGKTFPPSDSDDDDSEDEAGWLSVINQLKLTDGFQVDHLPNNQANWSSFVVESFYKTYDKYTIEAAHAAIAEFNKLKGANLELKKIVTSIFSLGPREYSFTLECTDGCYYEARVFMDKQLEIKGDLSSRSDVEEVETLNALYSLVKRNKIVTFSFS</sequence>
<protein>
    <submittedName>
        <fullName evidence="1">Uncharacterized protein</fullName>
    </submittedName>
</protein>
<proteinExistence type="predicted"/>
<dbReference type="AlphaFoldDB" id="A0A7J6G699"/>
<dbReference type="EMBL" id="JAATIQ010000142">
    <property type="protein sequence ID" value="KAF4377599.1"/>
    <property type="molecule type" value="Genomic_DNA"/>
</dbReference>
<organism evidence="1 2">
    <name type="scientific">Cannabis sativa</name>
    <name type="common">Hemp</name>
    <name type="synonym">Marijuana</name>
    <dbReference type="NCBI Taxonomy" id="3483"/>
    <lineage>
        <taxon>Eukaryota</taxon>
        <taxon>Viridiplantae</taxon>
        <taxon>Streptophyta</taxon>
        <taxon>Embryophyta</taxon>
        <taxon>Tracheophyta</taxon>
        <taxon>Spermatophyta</taxon>
        <taxon>Magnoliopsida</taxon>
        <taxon>eudicotyledons</taxon>
        <taxon>Gunneridae</taxon>
        <taxon>Pentapetalae</taxon>
        <taxon>rosids</taxon>
        <taxon>fabids</taxon>
        <taxon>Rosales</taxon>
        <taxon>Cannabaceae</taxon>
        <taxon>Cannabis</taxon>
    </lineage>
</organism>